<dbReference type="CDD" id="cd01189">
    <property type="entry name" value="INT_ICEBs1_C_like"/>
    <property type="match status" value="1"/>
</dbReference>
<dbReference type="GO" id="GO:0003677">
    <property type="term" value="F:DNA binding"/>
    <property type="evidence" value="ECO:0007669"/>
    <property type="project" value="InterPro"/>
</dbReference>
<dbReference type="STRING" id="979556.MTES_3031"/>
<dbReference type="eggNOG" id="COG0582">
    <property type="taxonomic scope" value="Bacteria"/>
</dbReference>
<accession>E8NBD8</accession>
<dbReference type="InterPro" id="IPR002104">
    <property type="entry name" value="Integrase_catalytic"/>
</dbReference>
<dbReference type="InterPro" id="IPR050090">
    <property type="entry name" value="Tyrosine_recombinase_XerCD"/>
</dbReference>
<sequence length="242" mass="27153">MLRAAVRDRLIATDPSLGVTLPRMRKADMAMRIPTPEEVAAIMNAAEEWFRPFIVFCAFAGLRLGEAAAMQLPDIDFLHRQIHVRRQVQRKPGGLVDLRPPKYGSERDIPAPDELLNLLSDHIAKWKTFGADRWIFYGKNNEPPHQNTDHHWWKTTLQRAGIEGVRLHDLRHFYASGLIAAGCDVVTVQRALGHAKATTTLNTYSHLWPTADDRTRAVAGALVETVLRTFADSVRTDSSTSA</sequence>
<reference evidence="3 4" key="1">
    <citation type="journal article" date="2011" name="J. Bacteriol.">
        <title>Genome sequence of Microbacterium testaceum StLB037, an N-acylhomoserine lactone-degrading bacterium isolated from potato leaves.</title>
        <authorList>
            <person name="Morohoshi T."/>
            <person name="Wang W.-Z."/>
            <person name="Someya N."/>
            <person name="Ikeda T."/>
        </authorList>
    </citation>
    <scope>NUCLEOTIDE SEQUENCE [LARGE SCALE GENOMIC DNA]</scope>
    <source>
        <strain evidence="3 4">StLB037</strain>
    </source>
</reference>
<dbReference type="Proteomes" id="UP000008975">
    <property type="component" value="Chromosome"/>
</dbReference>
<evidence type="ECO:0000259" key="2">
    <source>
        <dbReference type="PROSITE" id="PS51898"/>
    </source>
</evidence>
<dbReference type="PANTHER" id="PTHR30349">
    <property type="entry name" value="PHAGE INTEGRASE-RELATED"/>
    <property type="match status" value="1"/>
</dbReference>
<keyword evidence="1" id="KW-0233">DNA recombination</keyword>
<dbReference type="SUPFAM" id="SSF56349">
    <property type="entry name" value="DNA breaking-rejoining enzymes"/>
    <property type="match status" value="1"/>
</dbReference>
<dbReference type="AlphaFoldDB" id="E8NBD8"/>
<protein>
    <submittedName>
        <fullName evidence="3">Integrase</fullName>
    </submittedName>
</protein>
<reference key="2">
    <citation type="submission" date="2011-02" db="EMBL/GenBank/DDBJ databases">
        <title>Genome sequence of Microbacterium testaceum StLB037.</title>
        <authorList>
            <person name="Morohoshi T."/>
            <person name="Wang W.Z."/>
            <person name="Someya N."/>
            <person name="Ikeda T."/>
        </authorList>
    </citation>
    <scope>NUCLEOTIDE SEQUENCE</scope>
    <source>
        <strain>StLB037</strain>
    </source>
</reference>
<dbReference type="InterPro" id="IPR013762">
    <property type="entry name" value="Integrase-like_cat_sf"/>
</dbReference>
<dbReference type="Pfam" id="PF00589">
    <property type="entry name" value="Phage_integrase"/>
    <property type="match status" value="1"/>
</dbReference>
<name>E8NBD8_MICTS</name>
<evidence type="ECO:0000313" key="3">
    <source>
        <dbReference type="EMBL" id="BAJ75995.1"/>
    </source>
</evidence>
<evidence type="ECO:0000313" key="4">
    <source>
        <dbReference type="Proteomes" id="UP000008975"/>
    </source>
</evidence>
<dbReference type="PROSITE" id="PS51898">
    <property type="entry name" value="TYR_RECOMBINASE"/>
    <property type="match status" value="1"/>
</dbReference>
<dbReference type="EMBL" id="AP012052">
    <property type="protein sequence ID" value="BAJ75995.1"/>
    <property type="molecule type" value="Genomic_DNA"/>
</dbReference>
<proteinExistence type="predicted"/>
<dbReference type="KEGG" id="mts:MTES_3031"/>
<dbReference type="GO" id="GO:0015074">
    <property type="term" value="P:DNA integration"/>
    <property type="evidence" value="ECO:0007669"/>
    <property type="project" value="InterPro"/>
</dbReference>
<gene>
    <name evidence="3" type="ordered locus">MTES_3031</name>
</gene>
<evidence type="ECO:0000256" key="1">
    <source>
        <dbReference type="ARBA" id="ARBA00023172"/>
    </source>
</evidence>
<dbReference type="HOGENOM" id="CLU_027562_17_5_11"/>
<dbReference type="Gene3D" id="1.10.443.10">
    <property type="entry name" value="Intergrase catalytic core"/>
    <property type="match status" value="1"/>
</dbReference>
<dbReference type="InterPro" id="IPR011010">
    <property type="entry name" value="DNA_brk_join_enz"/>
</dbReference>
<feature type="domain" description="Tyr recombinase" evidence="2">
    <location>
        <begin position="29"/>
        <end position="220"/>
    </location>
</feature>
<organism evidence="3 4">
    <name type="scientific">Microbacterium testaceum (strain StLB037)</name>
    <dbReference type="NCBI Taxonomy" id="979556"/>
    <lineage>
        <taxon>Bacteria</taxon>
        <taxon>Bacillati</taxon>
        <taxon>Actinomycetota</taxon>
        <taxon>Actinomycetes</taxon>
        <taxon>Micrococcales</taxon>
        <taxon>Microbacteriaceae</taxon>
        <taxon>Microbacterium</taxon>
    </lineage>
</organism>
<dbReference type="PANTHER" id="PTHR30349:SF64">
    <property type="entry name" value="PROPHAGE INTEGRASE INTD-RELATED"/>
    <property type="match status" value="1"/>
</dbReference>
<dbReference type="GO" id="GO:0006310">
    <property type="term" value="P:DNA recombination"/>
    <property type="evidence" value="ECO:0007669"/>
    <property type="project" value="UniProtKB-KW"/>
</dbReference>